<evidence type="ECO:0000256" key="3">
    <source>
        <dbReference type="ARBA" id="ARBA00022448"/>
    </source>
</evidence>
<evidence type="ECO:0000256" key="1">
    <source>
        <dbReference type="ARBA" id="ARBA00004196"/>
    </source>
</evidence>
<accession>A0A7J5B1B8</accession>
<dbReference type="InterPro" id="IPR038404">
    <property type="entry name" value="TRAP_DctP_sf"/>
</dbReference>
<dbReference type="PANTHER" id="PTHR33376:SF4">
    <property type="entry name" value="SIALIC ACID-BINDING PERIPLASMIC PROTEIN SIAP"/>
    <property type="match status" value="1"/>
</dbReference>
<dbReference type="Pfam" id="PF03480">
    <property type="entry name" value="DctP"/>
    <property type="match status" value="1"/>
</dbReference>
<dbReference type="AlphaFoldDB" id="A0A7J5B1B8"/>
<gene>
    <name evidence="5" type="ORF">F8O03_09895</name>
</gene>
<evidence type="ECO:0000313" key="6">
    <source>
        <dbReference type="Proteomes" id="UP000490386"/>
    </source>
</evidence>
<keyword evidence="3" id="KW-0813">Transport</keyword>
<dbReference type="NCBIfam" id="TIGR00787">
    <property type="entry name" value="dctP"/>
    <property type="match status" value="1"/>
</dbReference>
<evidence type="ECO:0000313" key="5">
    <source>
        <dbReference type="EMBL" id="KAB1637529.1"/>
    </source>
</evidence>
<dbReference type="Proteomes" id="UP000490386">
    <property type="component" value="Unassembled WGS sequence"/>
</dbReference>
<keyword evidence="4" id="KW-0732">Signal</keyword>
<proteinExistence type="inferred from homology"/>
<dbReference type="InterPro" id="IPR004682">
    <property type="entry name" value="TRAP_DctP"/>
</dbReference>
<name>A0A7J5B1B8_9MICO</name>
<dbReference type="Gene3D" id="3.40.190.170">
    <property type="entry name" value="Bacterial extracellular solute-binding protein, family 7"/>
    <property type="match status" value="1"/>
</dbReference>
<dbReference type="CDD" id="cd13603">
    <property type="entry name" value="PBP2_TRAP_Siap_TeaA_like"/>
    <property type="match status" value="1"/>
</dbReference>
<dbReference type="GO" id="GO:0055085">
    <property type="term" value="P:transmembrane transport"/>
    <property type="evidence" value="ECO:0007669"/>
    <property type="project" value="InterPro"/>
</dbReference>
<dbReference type="GO" id="GO:0030288">
    <property type="term" value="C:outer membrane-bounded periplasmic space"/>
    <property type="evidence" value="ECO:0007669"/>
    <property type="project" value="InterPro"/>
</dbReference>
<comment type="caution">
    <text evidence="5">The sequence shown here is derived from an EMBL/GenBank/DDBJ whole genome shotgun (WGS) entry which is preliminary data.</text>
</comment>
<evidence type="ECO:0000256" key="4">
    <source>
        <dbReference type="ARBA" id="ARBA00022729"/>
    </source>
</evidence>
<comment type="subcellular location">
    <subcellularLocation>
        <location evidence="1">Cell envelope</location>
    </subcellularLocation>
</comment>
<dbReference type="EMBL" id="WBJX01000003">
    <property type="protein sequence ID" value="KAB1637529.1"/>
    <property type="molecule type" value="Genomic_DNA"/>
</dbReference>
<sequence length="351" mass="38482">MRPATSTTKGVPLVSKGISASLRRGAVALAGAALILSGCTAAPPASEPELLLRLGHSYGAGSLQDRAANMLSEQVAESSDGRIEIEVYPASQLGSWEDMQEGLEYGAVDIVIESVGSLERYTDLAAIEGVPFLYEDEAQFLDVWEGELGDEILDAVREDTGFQLLGQMYRGARVLNTQRPVAELADTQGLKLRVPTQQTYLDTWESLGASPTPLALSEVFTAIEQGAVEGQENPIDVVRFNSFYEVAPNVTLTNHIYGNFHFQAWAESYQGWPAELRDIVDAEIADVSDWYEQTSIEERDANIAFLEENGVEFHEIDRAEWADATSEVLEHVDPQVVEWVEKIRASAEARG</sequence>
<comment type="similarity">
    <text evidence="2">Belongs to the bacterial solute-binding protein 7 family.</text>
</comment>
<dbReference type="PANTHER" id="PTHR33376">
    <property type="match status" value="1"/>
</dbReference>
<dbReference type="InterPro" id="IPR018389">
    <property type="entry name" value="DctP_fam"/>
</dbReference>
<protein>
    <submittedName>
        <fullName evidence="5">TRAP transporter substrate-binding protein</fullName>
    </submittedName>
</protein>
<dbReference type="OrthoDB" id="9815946at2"/>
<keyword evidence="6" id="KW-1185">Reference proteome</keyword>
<dbReference type="NCBIfam" id="NF037995">
    <property type="entry name" value="TRAP_S1"/>
    <property type="match status" value="1"/>
</dbReference>
<organism evidence="5 6">
    <name type="scientific">Pseudoclavibacter terrae</name>
    <dbReference type="NCBI Taxonomy" id="1530195"/>
    <lineage>
        <taxon>Bacteria</taxon>
        <taxon>Bacillati</taxon>
        <taxon>Actinomycetota</taxon>
        <taxon>Actinomycetes</taxon>
        <taxon>Micrococcales</taxon>
        <taxon>Microbacteriaceae</taxon>
        <taxon>Pseudoclavibacter</taxon>
    </lineage>
</organism>
<dbReference type="PIRSF" id="PIRSF006470">
    <property type="entry name" value="DctB"/>
    <property type="match status" value="1"/>
</dbReference>
<reference evidence="5 6" key="1">
    <citation type="submission" date="2019-09" db="EMBL/GenBank/DDBJ databases">
        <title>Phylogeny of genus Pseudoclavibacter and closely related genus.</title>
        <authorList>
            <person name="Li Y."/>
        </authorList>
    </citation>
    <scope>NUCLEOTIDE SEQUENCE [LARGE SCALE GENOMIC DNA]</scope>
    <source>
        <strain evidence="5 6">THG-MD12</strain>
    </source>
</reference>
<evidence type="ECO:0000256" key="2">
    <source>
        <dbReference type="ARBA" id="ARBA00009023"/>
    </source>
</evidence>